<proteinExistence type="predicted"/>
<sequence length="2216" mass="220698">MGLSRSEVSGVPGTADSIGAFITTNTALRYGAYPFGTTDNYLLNSSSAILTLPAGSSVLYAELIWGGTYVNGTTNLTAAINNPVTFATPIGTSEVSLDAATSNTFDLGGGSLGYVRTANVTTLVQQGGAGTYTTGRVVGTLTINNDPTANNAGWTLGVIYQNAALPFRNMSLRAGAVLVQSTSSAVTTTLTGFSTPVSGALGGRALFSAQEGDANRTGDQALFGPTTSTLVALSGTNNFANNFFASQINNNSGALDTTGTFGTRNQTNGAPGSNISGGRQGWDITNVDISAQLANNQTSAVLRLTTSGDAYVLNANALQIDINAPRVGVTKSANVNGSLVGDTIRYTVTVINTGTANATDMVVTDILPSGLVFVAGSVTVAGAARPTNDITAGVPVGTLVPGASIAVAYSARVVSMPSTQLLVNTANASFNFQSVAGGPITPAVIPSNSVTIPVYSPILRVNKSASTANATVGGIVTYTIVVVNSGNIAGTTTVSDPIPAGSSFVPNSVTVNGTAVPGGNIVSGISAGSIPAGGSATVTFQVAVQSLPSPPQMVNQAAAAYTYTVPDGRTSSGSATSNTVTIPVALPNVTVNKSSSVPDVSIGETYTYTVITANNGTDPVTNVTLTDALPSGTLFVPGSVTIGGVPQSSANPASGIVIGTLSAGSTVTVAFQVTASSLPTPAQYVNRVSAAYSSGTFSGVSLSNTVSIPVYQPVISTVKSVNRNVATVGDTLTYTIFVSNTGNIAAQATLTDTLPAGTSFVPGSVTVNTVPVPGASPLTGINLGSVAPGSSVPVTFQAVLTTLPSPPRLVNQATAAYSYQLPSGRSFTGFTAPSNVVDIPATSPNLTVTKTVNRTIATLNDILTYSVNVTNNGVEPVTNAVFSDNLPDGTALVAGSVVVNGAALPNADPGAGILLGTVNAGASIPITFSVRVTQVAPTIPASLSNRAYVSFTSGAFTGASSSPLVTTSAYLPVIQIVKSSSAGSLTVGDTFTYSLAVTNAGNYPADVLVKDLLPSGVTFTPNSVVINGFPNPGVDPGTGIPLDTVSAGETNVVSFSVTITSLPNPQQMTNQGSAQYTYTLPDGRHFEDIALSNPVVVNVSAPNVSVVKSSSAASAVRGDTVAFTVVITNNGASPINNVIVSDMIPQGTSFITGSVVVNGTAMPLATPASGIPIGALAPGASATVTFEVMVNMLDPSVISNQSSVSFTSGAFSSSSQSNNVNVPVTQPVISLTKSADTTNASVGSPVTYTIAVSNTGNLAAQVTLTDIIPGFTSFIPNSVVVGGLPVAGANPATGIPVGSVAAGATVMVVFSILVDSLPNPQQLTNEATADYTFVPPDGRTLSGSAQSNTLTISVSAPNITVAKSSTTTNTAIGDTIPYTVVITNTGIAPVTNTIVSDPLPPEVSFVPGSVTINGVPNASASPIAGIQVGTIAPGAAATVTFNVLVQSLPSSGSLVNQSSATFTSGTFSGTAFSNSLTIAVNQPILTAVKSAGVANATVGDTLTYTINVTNSGNYNATATVTDTIPAGTSFVPNSVIVNGVPQAAASPLTGIPIGTVAPGSTVQVTFSVLIETLPTPQQLLNQATVSYQFILPDGRTFNGSINSNTVVVGVTAPNVSVVKTTPTTASTVGDTIVYTIQVTNNGIADINNVILTDPIPAGSAFVTGSVSVNGVPRPSANPAAGIPLSTIAAGASATVTFSITVTAVPVPASINNQSFVSFTSGSLSATAFSQNVITPVSQPALSVAKTVSSTTATVGDTIVYTSTVTNSGNIGATTTLTDPLPAGTSLVANSVLLNGATLPGADPSAGIPLGLIAPGTTATLTFSAVITSLPPTQQLVNQSTANFSYTLPDNRTFTGTALSNTVATSVSSPNVAVVKSTTFTAATIGDVIPFTVSVTNAGIESVTNVVLVDPIPANTTFVAGSVTVNGTPVPGGNPALGISLGTIVPGATVTVTFNVTVASLPASGIFSNQATVTFTSGAFSGSSLSGTVTVPVYQAIISLVKSANVTVATVGDTIVYALTITNTGNTAATVTLTDPVPAGAEFVPNSIMINGVPQPGVDPDQGIPVGTVPAGGTATVIVSLQVTIETLPSPQQLVNSAVANYAFSLPDGRTATGSVPSNTVIIPVSSPDVSVVKSTNAIDAVSGDTITYTLVVTNNGISTVTNVVAIDPIPYGSTFVPGSVTVGGVPVPGANPATGINVGSIAAGDSVMITFQVTVT</sequence>
<dbReference type="InterPro" id="IPR001434">
    <property type="entry name" value="OmcB-like_DUF11"/>
</dbReference>
<feature type="domain" description="DUF11" evidence="1">
    <location>
        <begin position="328"/>
        <end position="429"/>
    </location>
</feature>
<feature type="domain" description="DUF11" evidence="1">
    <location>
        <begin position="1997"/>
        <end position="2100"/>
    </location>
</feature>
<comment type="caution">
    <text evidence="2">The sequence shown here is derived from an EMBL/GenBank/DDBJ whole genome shotgun (WGS) entry which is preliminary data.</text>
</comment>
<feature type="domain" description="DUF11" evidence="1">
    <location>
        <begin position="1229"/>
        <end position="1331"/>
    </location>
</feature>
<evidence type="ECO:0000313" key="2">
    <source>
        <dbReference type="EMBL" id="CAG7651182.1"/>
    </source>
</evidence>
<dbReference type="Pfam" id="PF01345">
    <property type="entry name" value="DUF11"/>
    <property type="match status" value="15"/>
</dbReference>
<feature type="domain" description="DUF11" evidence="1">
    <location>
        <begin position="1488"/>
        <end position="1595"/>
    </location>
</feature>
<feature type="domain" description="DUF11" evidence="1">
    <location>
        <begin position="1359"/>
        <end position="1461"/>
    </location>
</feature>
<feature type="domain" description="DUF11" evidence="1">
    <location>
        <begin position="1871"/>
        <end position="1973"/>
    </location>
</feature>
<reference evidence="2" key="1">
    <citation type="submission" date="2021-06" db="EMBL/GenBank/DDBJ databases">
        <authorList>
            <person name="Criscuolo A."/>
        </authorList>
    </citation>
    <scope>NUCLEOTIDE SEQUENCE</scope>
    <source>
        <strain evidence="2">CIP111600</strain>
    </source>
</reference>
<dbReference type="EMBL" id="CAJVAS010000058">
    <property type="protein sequence ID" value="CAG7651182.1"/>
    <property type="molecule type" value="Genomic_DNA"/>
</dbReference>
<dbReference type="NCBIfam" id="TIGR01451">
    <property type="entry name" value="B_ant_repeat"/>
    <property type="match status" value="15"/>
</dbReference>
<accession>A0A916K7Z3</accession>
<gene>
    <name evidence="2" type="ORF">PAESOLCIP111_06263</name>
</gene>
<feature type="domain" description="DUF11" evidence="1">
    <location>
        <begin position="846"/>
        <end position="950"/>
    </location>
</feature>
<dbReference type="InterPro" id="IPR051172">
    <property type="entry name" value="Chlamydia_OmcB"/>
</dbReference>
<dbReference type="InterPro" id="IPR047589">
    <property type="entry name" value="DUF11_rpt"/>
</dbReference>
<evidence type="ECO:0000313" key="3">
    <source>
        <dbReference type="Proteomes" id="UP000693672"/>
    </source>
</evidence>
<feature type="domain" description="DUF11" evidence="1">
    <location>
        <begin position="1104"/>
        <end position="1220"/>
    </location>
</feature>
<dbReference type="PANTHER" id="PTHR34819:SF3">
    <property type="entry name" value="CELL SURFACE PROTEIN"/>
    <property type="match status" value="1"/>
</dbReference>
<dbReference type="Proteomes" id="UP000693672">
    <property type="component" value="Unassembled WGS sequence"/>
</dbReference>
<feature type="domain" description="DUF11" evidence="1">
    <location>
        <begin position="2128"/>
        <end position="2215"/>
    </location>
</feature>
<feature type="domain" description="DUF11" evidence="1">
    <location>
        <begin position="589"/>
        <end position="691"/>
    </location>
</feature>
<feature type="domain" description="DUF11" evidence="1">
    <location>
        <begin position="974"/>
        <end position="1074"/>
    </location>
</feature>
<organism evidence="2 3">
    <name type="scientific">Paenibacillus solanacearum</name>
    <dbReference type="NCBI Taxonomy" id="2048548"/>
    <lineage>
        <taxon>Bacteria</taxon>
        <taxon>Bacillati</taxon>
        <taxon>Bacillota</taxon>
        <taxon>Bacilli</taxon>
        <taxon>Bacillales</taxon>
        <taxon>Paenibacillaceae</taxon>
        <taxon>Paenibacillus</taxon>
    </lineage>
</organism>
<dbReference type="RefSeq" id="WP_246627726.1">
    <property type="nucleotide sequence ID" value="NZ_CAJVAS010000058.1"/>
</dbReference>
<feature type="domain" description="DUF11" evidence="1">
    <location>
        <begin position="459"/>
        <end position="577"/>
    </location>
</feature>
<name>A0A916K7Z3_9BACL</name>
<feature type="domain" description="DUF11" evidence="1">
    <location>
        <begin position="717"/>
        <end position="815"/>
    </location>
</feature>
<feature type="domain" description="DUF11" evidence="1">
    <location>
        <begin position="1615"/>
        <end position="1716"/>
    </location>
</feature>
<protein>
    <recommendedName>
        <fullName evidence="1">DUF11 domain-containing protein</fullName>
    </recommendedName>
</protein>
<dbReference type="PANTHER" id="PTHR34819">
    <property type="entry name" value="LARGE CYSTEINE-RICH PERIPLASMIC PROTEIN OMCB"/>
    <property type="match status" value="1"/>
</dbReference>
<feature type="domain" description="DUF11" evidence="1">
    <location>
        <begin position="1741"/>
        <end position="1842"/>
    </location>
</feature>
<evidence type="ECO:0000259" key="1">
    <source>
        <dbReference type="Pfam" id="PF01345"/>
    </source>
</evidence>
<keyword evidence="3" id="KW-1185">Reference proteome</keyword>